<dbReference type="Proteomes" id="UP000469194">
    <property type="component" value="Unassembled WGS sequence"/>
</dbReference>
<dbReference type="PANTHER" id="PTHR43283:SF3">
    <property type="entry name" value="BETA-LACTAMASE FAMILY PROTEIN (AFU_ORTHOLOGUE AFUA_5G07500)"/>
    <property type="match status" value="1"/>
</dbReference>
<accession>A0A6N9Z604</accession>
<keyword evidence="4" id="KW-1185">Reference proteome</keyword>
<reference evidence="3 4" key="1">
    <citation type="submission" date="2019-10" db="EMBL/GenBank/DDBJ databases">
        <title>Bifidobacterium from non-human primates.</title>
        <authorList>
            <person name="Modesto M."/>
        </authorList>
    </citation>
    <scope>NUCLEOTIDE SEQUENCE [LARGE SCALE GENOMIC DNA]</scope>
    <source>
        <strain evidence="3 4">TRE17</strain>
    </source>
</reference>
<dbReference type="InterPro" id="IPR012338">
    <property type="entry name" value="Beta-lactam/transpept-like"/>
</dbReference>
<dbReference type="AlphaFoldDB" id="A0A6N9Z604"/>
<evidence type="ECO:0000313" key="4">
    <source>
        <dbReference type="Proteomes" id="UP000469194"/>
    </source>
</evidence>
<feature type="domain" description="Beta-lactamase-related" evidence="2">
    <location>
        <begin position="16"/>
        <end position="101"/>
    </location>
</feature>
<feature type="region of interest" description="Disordered" evidence="1">
    <location>
        <begin position="108"/>
        <end position="145"/>
    </location>
</feature>
<keyword evidence="3" id="KW-0378">Hydrolase</keyword>
<dbReference type="Pfam" id="PF00144">
    <property type="entry name" value="Beta-lactamase"/>
    <property type="match status" value="2"/>
</dbReference>
<organism evidence="3 4">
    <name type="scientific">Bifidobacterium aerophilum</name>
    <dbReference type="NCBI Taxonomy" id="1798155"/>
    <lineage>
        <taxon>Bacteria</taxon>
        <taxon>Bacillati</taxon>
        <taxon>Actinomycetota</taxon>
        <taxon>Actinomycetes</taxon>
        <taxon>Bifidobacteriales</taxon>
        <taxon>Bifidobacteriaceae</taxon>
        <taxon>Bifidobacterium</taxon>
    </lineage>
</organism>
<gene>
    <name evidence="3" type="ORF">GFD25_08040</name>
</gene>
<dbReference type="Gene3D" id="3.40.710.10">
    <property type="entry name" value="DD-peptidase/beta-lactamase superfamily"/>
    <property type="match status" value="2"/>
</dbReference>
<dbReference type="SUPFAM" id="SSF56601">
    <property type="entry name" value="beta-lactamase/transpeptidase-like"/>
    <property type="match status" value="1"/>
</dbReference>
<dbReference type="InterPro" id="IPR050789">
    <property type="entry name" value="Diverse_Enzym_Activities"/>
</dbReference>
<protein>
    <submittedName>
        <fullName evidence="3">Serine hydrolase</fullName>
    </submittedName>
</protein>
<evidence type="ECO:0000259" key="2">
    <source>
        <dbReference type="Pfam" id="PF00144"/>
    </source>
</evidence>
<dbReference type="PANTHER" id="PTHR43283">
    <property type="entry name" value="BETA-LACTAMASE-RELATED"/>
    <property type="match status" value="1"/>
</dbReference>
<proteinExistence type="predicted"/>
<dbReference type="EMBL" id="WHZW01000015">
    <property type="protein sequence ID" value="NEG89931.1"/>
    <property type="molecule type" value="Genomic_DNA"/>
</dbReference>
<sequence>MIRDMQHDDTLKLIRDAMNRAVDRGEVAGANMLAIQHGEERWYAEAGMRNIERGEAMTRDTIFRLYSQTKPITGAAAMILVERGLLDLAAPVSDFLPGFKGQRVTTEFEPGVRPGHAGSSESANGVDGTNGSDGDDDWRGGDTAWLTNDIPTDVAGTVGVAAGDGERTVPMARDLTVKDLLTMTSGLPYPDPQFEAGRLVAKVYDELNDRLHGPDPMGTVELANRLGACPLRFQPGRHWMYGTSADVVGAIVEVVSGKRFGDFLHDEIFAPLGMGDTAFYVPQDKLDRLAAVYDSPDFPIDPANMGGPLREIVTDHLGVPYAATSDPAYQAGGAGLRSTVDDYARFAQMLLNGGELDGVRILQPLTVRMMTSGALFARHYPDFEDWQPGCSYNTFMRVVEEPGKSIMVSHKGEYGWDGWLGTYFVNDPQADSTFLFNIQLTNIGTSPLVRKLKNIVNTHLA</sequence>
<dbReference type="InterPro" id="IPR001466">
    <property type="entry name" value="Beta-lactam-related"/>
</dbReference>
<name>A0A6N9Z604_9BIFI</name>
<comment type="caution">
    <text evidence="3">The sequence shown here is derived from an EMBL/GenBank/DDBJ whole genome shotgun (WGS) entry which is preliminary data.</text>
</comment>
<evidence type="ECO:0000313" key="3">
    <source>
        <dbReference type="EMBL" id="NEG89931.1"/>
    </source>
</evidence>
<feature type="domain" description="Beta-lactamase-related" evidence="2">
    <location>
        <begin position="172"/>
        <end position="436"/>
    </location>
</feature>
<evidence type="ECO:0000256" key="1">
    <source>
        <dbReference type="SAM" id="MobiDB-lite"/>
    </source>
</evidence>
<feature type="compositionally biased region" description="Polar residues" evidence="1">
    <location>
        <begin position="119"/>
        <end position="130"/>
    </location>
</feature>
<dbReference type="GO" id="GO:0016787">
    <property type="term" value="F:hydrolase activity"/>
    <property type="evidence" value="ECO:0007669"/>
    <property type="project" value="UniProtKB-KW"/>
</dbReference>